<gene>
    <name evidence="6" type="ORF">TRFO_12899</name>
</gene>
<evidence type="ECO:0000259" key="3">
    <source>
        <dbReference type="Pfam" id="PF25062"/>
    </source>
</evidence>
<dbReference type="Pfam" id="PF13181">
    <property type="entry name" value="TPR_8"/>
    <property type="match status" value="1"/>
</dbReference>
<feature type="domain" description="Tetratricopeptide repeat protein 21A/21B C-terminal ARM" evidence="4">
    <location>
        <begin position="1084"/>
        <end position="1283"/>
    </location>
</feature>
<dbReference type="PANTHER" id="PTHR14699">
    <property type="entry name" value="STI2 PROTEIN-RELATED"/>
    <property type="match status" value="1"/>
</dbReference>
<dbReference type="GeneID" id="94831619"/>
<dbReference type="RefSeq" id="XP_068369956.1">
    <property type="nucleotide sequence ID" value="XM_068496915.1"/>
</dbReference>
<organism evidence="6 7">
    <name type="scientific">Tritrichomonas foetus</name>
    <dbReference type="NCBI Taxonomy" id="1144522"/>
    <lineage>
        <taxon>Eukaryota</taxon>
        <taxon>Metamonada</taxon>
        <taxon>Parabasalia</taxon>
        <taxon>Tritrichomonadida</taxon>
        <taxon>Tritrichomonadidae</taxon>
        <taxon>Tritrichomonas</taxon>
    </lineage>
</organism>
<dbReference type="InterPro" id="IPR019734">
    <property type="entry name" value="TPR_rpt"/>
</dbReference>
<name>A0A1J4L4B7_9EUKA</name>
<dbReference type="InterPro" id="IPR011990">
    <property type="entry name" value="TPR-like_helical_dom_sf"/>
</dbReference>
<dbReference type="PROSITE" id="PS50293">
    <property type="entry name" value="TPR_REGION"/>
    <property type="match status" value="1"/>
</dbReference>
<dbReference type="EMBL" id="MLAK01000068">
    <property type="protein sequence ID" value="OHT16820.1"/>
    <property type="molecule type" value="Genomic_DNA"/>
</dbReference>
<dbReference type="SUPFAM" id="SSF48452">
    <property type="entry name" value="TPR-like"/>
    <property type="match status" value="5"/>
</dbReference>
<feature type="domain" description="Tetratricopeptide repeat protein 21A/21B fifth ARM repeats" evidence="5">
    <location>
        <begin position="972"/>
        <end position="1052"/>
    </location>
</feature>
<dbReference type="PANTHER" id="PTHR14699:SF0">
    <property type="entry name" value="TETRATRICOPEPTIDE REPEAT PROTEIN 21 HOMOLOG"/>
    <property type="match status" value="1"/>
</dbReference>
<evidence type="ECO:0000256" key="2">
    <source>
        <dbReference type="PROSITE-ProRule" id="PRU00339"/>
    </source>
</evidence>
<evidence type="ECO:0000256" key="1">
    <source>
        <dbReference type="ARBA" id="ARBA00010935"/>
    </source>
</evidence>
<comment type="caution">
    <text evidence="6">The sequence shown here is derived from an EMBL/GenBank/DDBJ whole genome shotgun (WGS) entry which is preliminary data.</text>
</comment>
<comment type="similarity">
    <text evidence="1">Belongs to the TTC21 family.</text>
</comment>
<dbReference type="Pfam" id="PF25063">
    <property type="entry name" value="ARM_TT21_C"/>
    <property type="match status" value="1"/>
</dbReference>
<dbReference type="Pfam" id="PF25064">
    <property type="entry name" value="ARM_TT21_5th"/>
    <property type="match status" value="1"/>
</dbReference>
<dbReference type="GO" id="GO:0005929">
    <property type="term" value="C:cilium"/>
    <property type="evidence" value="ECO:0007669"/>
    <property type="project" value="GOC"/>
</dbReference>
<dbReference type="PROSITE" id="PS50005">
    <property type="entry name" value="TPR"/>
    <property type="match status" value="2"/>
</dbReference>
<dbReference type="InterPro" id="IPR056834">
    <property type="entry name" value="ARM_TT21_C"/>
</dbReference>
<dbReference type="InterPro" id="IPR040364">
    <property type="entry name" value="TTC21A/TTC21B"/>
</dbReference>
<dbReference type="GO" id="GO:0061512">
    <property type="term" value="P:protein localization to cilium"/>
    <property type="evidence" value="ECO:0007669"/>
    <property type="project" value="TreeGrafter"/>
</dbReference>
<feature type="repeat" description="TPR" evidence="2">
    <location>
        <begin position="885"/>
        <end position="918"/>
    </location>
</feature>
<feature type="domain" description="Tetratricopeptide repeat protein 21A/21B N-terminal ARM repeat" evidence="3">
    <location>
        <begin position="30"/>
        <end position="247"/>
    </location>
</feature>
<keyword evidence="2" id="KW-0802">TPR repeat</keyword>
<keyword evidence="7" id="KW-1185">Reference proteome</keyword>
<accession>A0A1J4L4B7</accession>
<dbReference type="Proteomes" id="UP000179807">
    <property type="component" value="Unassembled WGS sequence"/>
</dbReference>
<dbReference type="SMART" id="SM00028">
    <property type="entry name" value="TPR"/>
    <property type="match status" value="7"/>
</dbReference>
<reference evidence="6" key="1">
    <citation type="submission" date="2016-10" db="EMBL/GenBank/DDBJ databases">
        <authorList>
            <person name="Benchimol M."/>
            <person name="Almeida L.G."/>
            <person name="Vasconcelos A.T."/>
            <person name="Perreira-Neves A."/>
            <person name="Rosa I.A."/>
            <person name="Tasca T."/>
            <person name="Bogo M.R."/>
            <person name="de Souza W."/>
        </authorList>
    </citation>
    <scope>NUCLEOTIDE SEQUENCE [LARGE SCALE GENOMIC DNA]</scope>
    <source>
        <strain evidence="6">K</strain>
    </source>
</reference>
<evidence type="ECO:0000313" key="6">
    <source>
        <dbReference type="EMBL" id="OHT16820.1"/>
    </source>
</evidence>
<protein>
    <submittedName>
        <fullName evidence="6">TPR Domain containing protein</fullName>
    </submittedName>
</protein>
<evidence type="ECO:0000259" key="5">
    <source>
        <dbReference type="Pfam" id="PF25064"/>
    </source>
</evidence>
<dbReference type="GO" id="GO:0030991">
    <property type="term" value="C:intraciliary transport particle A"/>
    <property type="evidence" value="ECO:0007669"/>
    <property type="project" value="TreeGrafter"/>
</dbReference>
<proteinExistence type="inferred from homology"/>
<dbReference type="InterPro" id="IPR056833">
    <property type="entry name" value="ARM_TT21_N"/>
</dbReference>
<feature type="repeat" description="TPR" evidence="2">
    <location>
        <begin position="727"/>
        <end position="760"/>
    </location>
</feature>
<sequence length="1292" mass="149845">MEFFSIEIKKILNDHFIFKTKMECFQERALYYWRHGLYGHVQRVCELGLGEKPSNLFLYMFIALSKGKRGKLNDAFEIMSRMKQRKDLALIYEVVIYCLHISSPKTTNEELETIRKNIHKAAEFTNPLALYYATLISWLFDLSDFYNFFIEKNNSFQNPNPSMKTLCAWILLTSSHHQDALAQFDEILVNHIQTYDIMALYGKAVCHTIYKQYSESIQVITKILSKYNFPELHIEKCRVYMANDRWDFAKTIVDENKDAIFSTIEADLIIAMEGIYNGKNSLEIAEVLDSLYEGILLYEKENWQFSVKVSSCLLTMCTHNLMIIDRILKIATLAYEASNNNSVCSTVMGFAQLYAYNYVAALHINCDQPSKDCLPTMPIEFQIRLLIDTNRFTEAEDLLDLYQIIGSRDLVYCTLRAKLLRKTNNTNEPMIIPVLNALKYHLANFRLLDVPFGSPLVLEMRYEQFCEFFLRFRIDVIIESLEEIVLHNQSIAFSLSKNIGKEIVSFFEPYTKSFPKFTPFQFFMAILLEEMKMYDESLLIVQKILLAPTIYKLSECLTIAARLYYRRGQNENAMSCLENASAEDPSLMKSIDFLILKSQVTSTEKETLQLIIPLLDTNRPSFNSYLSLIDLCISINEYDITADIMKKASDFITHSSEKIKLILRQMHIFAHRKEEEKAIQALEKLQKHKKFEIDAVKTKAEIYQKYLNDNVKYVAVYHEYANEAKSPESFILLGDALRKTKSFNLAIDAYKRSLKKHPSDIHVLQKILMCCISSHRFDEAVGIFINYSHIFRNSYLFSFGFIKIMIEMKRYTEAEQCITKVTRIIHKNNLLTQVGFYELLGMMKSHLKEYSASNEHIKVAVNTYTNILETANTNAYTNEIKNRCSDLIYHIGMNYMKLQEREKAIENFTQSLSLNPLNIDSVIALFEIYKARHDSDHCRKICIDYLEIDPTNETVALLLTSTQTAKLSEYAPYLQNVLDAHPTYYRALVRLVEISARCGNLQFALRYIKKGKSNDPGFYFVRGLYAQFVGNNEKARRLFKHAMNGQRWEIPAKIALFYTLINPDRKFCVFEDQPLSSNNKMSEAADLLKTIRTDEITHDLLYCDLLTSKNSKESIDEASVIYNNLMKLTPGSVPASVGMARCYAKQGDYEKATSILNFVLAGKPFHETFSFFEEAYLIRAHIVTTQTNFSSAQHFILLALELDMCCKKGWEMSAQVNMKRKMYQEAAVAYGYCWQLCDHKDPEVGYNYAYCSMKAKNYDNALIICRGVMDIYPEYKDLREKVMIPSYHMIKS</sequence>
<dbReference type="GO" id="GO:0035721">
    <property type="term" value="P:intraciliary retrograde transport"/>
    <property type="evidence" value="ECO:0007669"/>
    <property type="project" value="TreeGrafter"/>
</dbReference>
<evidence type="ECO:0000313" key="7">
    <source>
        <dbReference type="Proteomes" id="UP000179807"/>
    </source>
</evidence>
<evidence type="ECO:0000259" key="4">
    <source>
        <dbReference type="Pfam" id="PF25063"/>
    </source>
</evidence>
<dbReference type="Pfam" id="PF25058">
    <property type="entry name" value="ARM_TT21"/>
    <property type="match status" value="1"/>
</dbReference>
<dbReference type="VEuPathDB" id="TrichDB:TRFO_12899"/>
<dbReference type="Pfam" id="PF25062">
    <property type="entry name" value="ARM_TT21_N"/>
    <property type="match status" value="1"/>
</dbReference>
<dbReference type="OrthoDB" id="10259630at2759"/>
<dbReference type="InterPro" id="IPR056835">
    <property type="entry name" value="ARM_TT21_5th"/>
</dbReference>
<dbReference type="Gene3D" id="1.25.40.10">
    <property type="entry name" value="Tetratricopeptide repeat domain"/>
    <property type="match status" value="3"/>
</dbReference>